<organism evidence="2 3">
    <name type="scientific">Trichomonas vaginalis (strain ATCC PRA-98 / G3)</name>
    <dbReference type="NCBI Taxonomy" id="412133"/>
    <lineage>
        <taxon>Eukaryota</taxon>
        <taxon>Metamonada</taxon>
        <taxon>Parabasalia</taxon>
        <taxon>Trichomonadida</taxon>
        <taxon>Trichomonadidae</taxon>
        <taxon>Trichomonas</taxon>
    </lineage>
</organism>
<proteinExistence type="predicted"/>
<feature type="coiled-coil region" evidence="1">
    <location>
        <begin position="181"/>
        <end position="208"/>
    </location>
</feature>
<gene>
    <name evidence="2" type="ORF">TVAG_081810</name>
</gene>
<dbReference type="EMBL" id="DS113316">
    <property type="protein sequence ID" value="EAY11609.1"/>
    <property type="molecule type" value="Genomic_DNA"/>
</dbReference>
<dbReference type="SMR" id="A2E6X3"/>
<dbReference type="Proteomes" id="UP000001542">
    <property type="component" value="Unassembled WGS sequence"/>
</dbReference>
<sequence length="413" mass="47235">MMRAQRSVAHLEPTDLRECELSDEELSYLQTQKALKDALAEQKVLRERLKTLETRNKPAKWGQPVLVNSFETARGKTDTSSLSPEKLVAEVKTAQHMLENAKRATETAKQELKDLQEEMENFKKSSSIESEQVFALNAKHHKEEALSEQNKFHLMKVQWTDDKAQLLSSAEQFSLISHDALHKASQMREQVEAQRKKIQNLAAEFRTDLSKSKELRELLESYKTKVALTDSLIQEIDSNNRKSDQMKTQINEQKMLLRAVRVSQAAKAKLDDLATQTSELNETKKTAEEALTMAKDELKALVDREDPLKEELSIAEANFKKNQMEVLVLEADIRELKSELERMKPLVLNEGRKNVNLMRVYKKKNMDATAKYLTMHSQDIYLPDKIAQTLQNVSESLDMTASNSILPPLAAKR</sequence>
<keyword evidence="1" id="KW-0175">Coiled coil</keyword>
<reference evidence="2" key="1">
    <citation type="submission" date="2006-10" db="EMBL/GenBank/DDBJ databases">
        <authorList>
            <person name="Amadeo P."/>
            <person name="Zhao Q."/>
            <person name="Wortman J."/>
            <person name="Fraser-Liggett C."/>
            <person name="Carlton J."/>
        </authorList>
    </citation>
    <scope>NUCLEOTIDE SEQUENCE</scope>
    <source>
        <strain evidence="2">G3</strain>
    </source>
</reference>
<dbReference type="VEuPathDB" id="TrichDB:TVAGG3_0492940"/>
<reference evidence="2" key="2">
    <citation type="journal article" date="2007" name="Science">
        <title>Draft genome sequence of the sexually transmitted pathogen Trichomonas vaginalis.</title>
        <authorList>
            <person name="Carlton J.M."/>
            <person name="Hirt R.P."/>
            <person name="Silva J.C."/>
            <person name="Delcher A.L."/>
            <person name="Schatz M."/>
            <person name="Zhao Q."/>
            <person name="Wortman J.R."/>
            <person name="Bidwell S.L."/>
            <person name="Alsmark U.C.M."/>
            <person name="Besteiro S."/>
            <person name="Sicheritz-Ponten T."/>
            <person name="Noel C.J."/>
            <person name="Dacks J.B."/>
            <person name="Foster P.G."/>
            <person name="Simillion C."/>
            <person name="Van de Peer Y."/>
            <person name="Miranda-Saavedra D."/>
            <person name="Barton G.J."/>
            <person name="Westrop G.D."/>
            <person name="Mueller S."/>
            <person name="Dessi D."/>
            <person name="Fiori P.L."/>
            <person name="Ren Q."/>
            <person name="Paulsen I."/>
            <person name="Zhang H."/>
            <person name="Bastida-Corcuera F.D."/>
            <person name="Simoes-Barbosa A."/>
            <person name="Brown M.T."/>
            <person name="Hayes R.D."/>
            <person name="Mukherjee M."/>
            <person name="Okumura C.Y."/>
            <person name="Schneider R."/>
            <person name="Smith A.J."/>
            <person name="Vanacova S."/>
            <person name="Villalvazo M."/>
            <person name="Haas B.J."/>
            <person name="Pertea M."/>
            <person name="Feldblyum T.V."/>
            <person name="Utterback T.R."/>
            <person name="Shu C.L."/>
            <person name="Osoegawa K."/>
            <person name="de Jong P.J."/>
            <person name="Hrdy I."/>
            <person name="Horvathova L."/>
            <person name="Zubacova Z."/>
            <person name="Dolezal P."/>
            <person name="Malik S.B."/>
            <person name="Logsdon J.M. Jr."/>
            <person name="Henze K."/>
            <person name="Gupta A."/>
            <person name="Wang C.C."/>
            <person name="Dunne R.L."/>
            <person name="Upcroft J.A."/>
            <person name="Upcroft P."/>
            <person name="White O."/>
            <person name="Salzberg S.L."/>
            <person name="Tang P."/>
            <person name="Chiu C.-H."/>
            <person name="Lee Y.-S."/>
            <person name="Embley T.M."/>
            <person name="Coombs G.H."/>
            <person name="Mottram J.C."/>
            <person name="Tachezy J."/>
            <person name="Fraser-Liggett C.M."/>
            <person name="Johnson P.J."/>
        </authorList>
    </citation>
    <scope>NUCLEOTIDE SEQUENCE [LARGE SCALE GENOMIC DNA]</scope>
    <source>
        <strain evidence="2">G3</strain>
    </source>
</reference>
<dbReference type="VEuPathDB" id="TrichDB:TVAG_081810"/>
<keyword evidence="3" id="KW-1185">Reference proteome</keyword>
<evidence type="ECO:0000313" key="3">
    <source>
        <dbReference type="Proteomes" id="UP000001542"/>
    </source>
</evidence>
<accession>A2E6X3</accession>
<dbReference type="InParanoid" id="A2E6X3"/>
<evidence type="ECO:0000313" key="2">
    <source>
        <dbReference type="EMBL" id="EAY11609.1"/>
    </source>
</evidence>
<dbReference type="KEGG" id="tva:4769563"/>
<name>A2E6X3_TRIV3</name>
<dbReference type="RefSeq" id="XP_001323832.1">
    <property type="nucleotide sequence ID" value="XM_001323797.1"/>
</dbReference>
<feature type="coiled-coil region" evidence="1">
    <location>
        <begin position="270"/>
        <end position="304"/>
    </location>
</feature>
<dbReference type="AlphaFoldDB" id="A2E6X3"/>
<dbReference type="OrthoDB" id="10506543at2759"/>
<protein>
    <submittedName>
        <fullName evidence="2">Uncharacterized protein</fullName>
    </submittedName>
</protein>
<feature type="coiled-coil region" evidence="1">
    <location>
        <begin position="91"/>
        <end position="132"/>
    </location>
</feature>
<evidence type="ECO:0000256" key="1">
    <source>
        <dbReference type="SAM" id="Coils"/>
    </source>
</evidence>